<evidence type="ECO:0000256" key="2">
    <source>
        <dbReference type="ARBA" id="ARBA00005262"/>
    </source>
</evidence>
<comment type="subcellular location">
    <subcellularLocation>
        <location evidence="1">Cell membrane</location>
        <topology evidence="1">Multi-pass membrane protein</topology>
    </subcellularLocation>
</comment>
<dbReference type="PANTHER" id="PTHR43663:SF1">
    <property type="entry name" value="CHROMATE TRANSPORTER"/>
    <property type="match status" value="1"/>
</dbReference>
<keyword evidence="4 7" id="KW-0812">Transmembrane</keyword>
<comment type="similarity">
    <text evidence="2">Belongs to the chromate ion transporter (CHR) (TC 2.A.51) family.</text>
</comment>
<feature type="transmembrane region" description="Helical" evidence="7">
    <location>
        <begin position="76"/>
        <end position="97"/>
    </location>
</feature>
<protein>
    <submittedName>
        <fullName evidence="8">Chromate transporter</fullName>
    </submittedName>
</protein>
<dbReference type="Pfam" id="PF02417">
    <property type="entry name" value="Chromate_transp"/>
    <property type="match status" value="1"/>
</dbReference>
<sequence length="171" mass="18453">MLIKLFISFFKIGAFSFGGGYAMLPFIQEEVIEVHKWLTATEFVDILAIAQMTPGPIALNSATFIGYRLGGVLGSLSATTAVVMPSFIIILTIAHFFNKFKESQNVQWAFKGIRPVVLGLIASAGISVADGTIVDIRSAFIAVSLFLLISFKKLHPILAIVVAGLMGVILY</sequence>
<dbReference type="EMBL" id="JJQO01000003">
    <property type="protein sequence ID" value="KKH70134.1"/>
    <property type="molecule type" value="Genomic_DNA"/>
</dbReference>
<dbReference type="InterPro" id="IPR003370">
    <property type="entry name" value="Chromate_transpt"/>
</dbReference>
<organism evidence="8 9">
    <name type="scientific">Methanosarcina mazei</name>
    <name type="common">Methanosarcina frisia</name>
    <dbReference type="NCBI Taxonomy" id="2209"/>
    <lineage>
        <taxon>Archaea</taxon>
        <taxon>Methanobacteriati</taxon>
        <taxon>Methanobacteriota</taxon>
        <taxon>Stenosarchaea group</taxon>
        <taxon>Methanomicrobia</taxon>
        <taxon>Methanosarcinales</taxon>
        <taxon>Methanosarcinaceae</taxon>
        <taxon>Methanosarcina</taxon>
    </lineage>
</organism>
<keyword evidence="6 7" id="KW-0472">Membrane</keyword>
<evidence type="ECO:0000256" key="7">
    <source>
        <dbReference type="SAM" id="Phobius"/>
    </source>
</evidence>
<keyword evidence="3" id="KW-1003">Cell membrane</keyword>
<dbReference type="PATRIC" id="fig|2209.54.peg.1339"/>
<evidence type="ECO:0000256" key="1">
    <source>
        <dbReference type="ARBA" id="ARBA00004651"/>
    </source>
</evidence>
<reference evidence="8 9" key="1">
    <citation type="journal article" date="2015" name="ISME J.">
        <title>Genomic and phenotypic differentiation among Methanosarcina mazei populations from Columbia River sediment.</title>
        <authorList>
            <person name="Youngblut N.D."/>
            <person name="Wirth J.S."/>
            <person name="Henriksen J.R."/>
            <person name="Smith M."/>
            <person name="Simon H."/>
            <person name="Metcalf W.W."/>
            <person name="Whitaker R.J."/>
        </authorList>
    </citation>
    <scope>NUCLEOTIDE SEQUENCE [LARGE SCALE GENOMIC DNA]</scope>
    <source>
        <strain evidence="8 9">1.H.A.2.7</strain>
    </source>
</reference>
<feature type="transmembrane region" description="Helical" evidence="7">
    <location>
        <begin position="117"/>
        <end position="148"/>
    </location>
</feature>
<evidence type="ECO:0000313" key="9">
    <source>
        <dbReference type="Proteomes" id="UP000034692"/>
    </source>
</evidence>
<accession>A0A0F8SA31</accession>
<feature type="transmembrane region" description="Helical" evidence="7">
    <location>
        <begin position="7"/>
        <end position="27"/>
    </location>
</feature>
<evidence type="ECO:0000256" key="4">
    <source>
        <dbReference type="ARBA" id="ARBA00022692"/>
    </source>
</evidence>
<evidence type="ECO:0000256" key="6">
    <source>
        <dbReference type="ARBA" id="ARBA00023136"/>
    </source>
</evidence>
<evidence type="ECO:0000256" key="3">
    <source>
        <dbReference type="ARBA" id="ARBA00022475"/>
    </source>
</evidence>
<dbReference type="InterPro" id="IPR052518">
    <property type="entry name" value="CHR_Transporter"/>
</dbReference>
<gene>
    <name evidence="8" type="ORF">DU75_06185</name>
</gene>
<name>A0A0F8SA31_METMZ</name>
<dbReference type="GO" id="GO:0015109">
    <property type="term" value="F:chromate transmembrane transporter activity"/>
    <property type="evidence" value="ECO:0007669"/>
    <property type="project" value="InterPro"/>
</dbReference>
<evidence type="ECO:0000313" key="8">
    <source>
        <dbReference type="EMBL" id="KKH70134.1"/>
    </source>
</evidence>
<feature type="transmembrane region" description="Helical" evidence="7">
    <location>
        <begin position="154"/>
        <end position="170"/>
    </location>
</feature>
<proteinExistence type="inferred from homology"/>
<dbReference type="Proteomes" id="UP000034692">
    <property type="component" value="Unassembled WGS sequence"/>
</dbReference>
<keyword evidence="5 7" id="KW-1133">Transmembrane helix</keyword>
<dbReference type="PANTHER" id="PTHR43663">
    <property type="entry name" value="CHROMATE TRANSPORT PROTEIN-RELATED"/>
    <property type="match status" value="1"/>
</dbReference>
<dbReference type="AlphaFoldDB" id="A0A0F8SA31"/>
<evidence type="ECO:0000256" key="5">
    <source>
        <dbReference type="ARBA" id="ARBA00022989"/>
    </source>
</evidence>
<comment type="caution">
    <text evidence="8">The sequence shown here is derived from an EMBL/GenBank/DDBJ whole genome shotgun (WGS) entry which is preliminary data.</text>
</comment>
<dbReference type="GO" id="GO:0005886">
    <property type="term" value="C:plasma membrane"/>
    <property type="evidence" value="ECO:0007669"/>
    <property type="project" value="UniProtKB-SubCell"/>
</dbReference>